<reference evidence="2" key="1">
    <citation type="journal article" date="2021" name="Microb. Physiol.">
        <title>Proteogenomic Insights into the Physiology of Marine, Sulfate-Reducing, Filamentous Desulfonema limicola and Desulfonema magnum.</title>
        <authorList>
            <person name="Schnaars V."/>
            <person name="Wohlbrand L."/>
            <person name="Scheve S."/>
            <person name="Hinrichs C."/>
            <person name="Reinhardt R."/>
            <person name="Rabus R."/>
        </authorList>
    </citation>
    <scope>NUCLEOTIDE SEQUENCE</scope>
    <source>
        <strain evidence="2">4be13</strain>
    </source>
</reference>
<keyword evidence="1" id="KW-0472">Membrane</keyword>
<evidence type="ECO:0000313" key="3">
    <source>
        <dbReference type="Proteomes" id="UP000663722"/>
    </source>
</evidence>
<feature type="transmembrane region" description="Helical" evidence="1">
    <location>
        <begin position="29"/>
        <end position="50"/>
    </location>
</feature>
<keyword evidence="3" id="KW-1185">Reference proteome</keyword>
<dbReference type="InterPro" id="IPR013362">
    <property type="entry name" value="Pilus_4_PilV"/>
</dbReference>
<dbReference type="NCBIfam" id="TIGR02532">
    <property type="entry name" value="IV_pilin_GFxxxE"/>
    <property type="match status" value="1"/>
</dbReference>
<keyword evidence="1" id="KW-1133">Transmembrane helix</keyword>
<dbReference type="KEGG" id="dmm:dnm_088790"/>
<dbReference type="Proteomes" id="UP000663722">
    <property type="component" value="Chromosome"/>
</dbReference>
<dbReference type="NCBIfam" id="TIGR02523">
    <property type="entry name" value="type_IV_pilV"/>
    <property type="match status" value="1"/>
</dbReference>
<dbReference type="InterPro" id="IPR012902">
    <property type="entry name" value="N_methyl_site"/>
</dbReference>
<dbReference type="PROSITE" id="PS00409">
    <property type="entry name" value="PROKAR_NTER_METHYL"/>
    <property type="match status" value="1"/>
</dbReference>
<gene>
    <name evidence="2" type="ORF">dnm_088790</name>
</gene>
<evidence type="ECO:0000256" key="1">
    <source>
        <dbReference type="SAM" id="Phobius"/>
    </source>
</evidence>
<name>A0A975GU42_9BACT</name>
<dbReference type="AlphaFoldDB" id="A0A975GU42"/>
<protein>
    <submittedName>
        <fullName evidence="2">Type IV pilus modification protein</fullName>
    </submittedName>
</protein>
<proteinExistence type="predicted"/>
<sequence length="139" mass="15896">MRLHQKYKKNMRSGSVNQRGQEGFTLIEVMISVFILVVGLLAMAMMHVMAIDVNGQAKRITESTNYAQSMMERLMATSYSSLELTDGYVLESEPASGYKRFTRVTSGTTENTKRIQVKVEWREFLRTKKTELVCIKDSI</sequence>
<accession>A0A975GU42</accession>
<dbReference type="RefSeq" id="WP_207680014.1">
    <property type="nucleotide sequence ID" value="NZ_CP061800.1"/>
</dbReference>
<organism evidence="2 3">
    <name type="scientific">Desulfonema magnum</name>
    <dbReference type="NCBI Taxonomy" id="45655"/>
    <lineage>
        <taxon>Bacteria</taxon>
        <taxon>Pseudomonadati</taxon>
        <taxon>Thermodesulfobacteriota</taxon>
        <taxon>Desulfobacteria</taxon>
        <taxon>Desulfobacterales</taxon>
        <taxon>Desulfococcaceae</taxon>
        <taxon>Desulfonema</taxon>
    </lineage>
</organism>
<keyword evidence="1" id="KW-0812">Transmembrane</keyword>
<dbReference type="EMBL" id="CP061800">
    <property type="protein sequence ID" value="QTA92788.1"/>
    <property type="molecule type" value="Genomic_DNA"/>
</dbReference>
<dbReference type="Pfam" id="PF07963">
    <property type="entry name" value="N_methyl"/>
    <property type="match status" value="1"/>
</dbReference>
<evidence type="ECO:0000313" key="2">
    <source>
        <dbReference type="EMBL" id="QTA92788.1"/>
    </source>
</evidence>